<evidence type="ECO:0000259" key="3">
    <source>
        <dbReference type="Pfam" id="PF07786"/>
    </source>
</evidence>
<keyword evidence="2" id="KW-0812">Transmembrane</keyword>
<evidence type="ECO:0000256" key="1">
    <source>
        <dbReference type="SAM" id="MobiDB-lite"/>
    </source>
</evidence>
<protein>
    <submittedName>
        <fullName evidence="4">DUF1624 domain-containing protein</fullName>
    </submittedName>
</protein>
<feature type="transmembrane region" description="Helical" evidence="2">
    <location>
        <begin position="109"/>
        <end position="129"/>
    </location>
</feature>
<dbReference type="EMBL" id="SACP01000013">
    <property type="protein sequence ID" value="RVU17176.1"/>
    <property type="molecule type" value="Genomic_DNA"/>
</dbReference>
<dbReference type="Proteomes" id="UP000286997">
    <property type="component" value="Unassembled WGS sequence"/>
</dbReference>
<name>A0A437P4K8_9HYPH</name>
<feature type="transmembrane region" description="Helical" evidence="2">
    <location>
        <begin position="141"/>
        <end position="159"/>
    </location>
</feature>
<evidence type="ECO:0000256" key="2">
    <source>
        <dbReference type="SAM" id="Phobius"/>
    </source>
</evidence>
<comment type="caution">
    <text evidence="4">The sequence shown here is derived from an EMBL/GenBank/DDBJ whole genome shotgun (WGS) entry which is preliminary data.</text>
</comment>
<dbReference type="Pfam" id="PF07786">
    <property type="entry name" value="HGSNAT_cat"/>
    <property type="match status" value="1"/>
</dbReference>
<feature type="transmembrane region" description="Helical" evidence="2">
    <location>
        <begin position="239"/>
        <end position="257"/>
    </location>
</feature>
<sequence>MTSGNPKSGPNVAGPASRRAPVASVPSTLPGAQAEPGRSPGRFEAAATRIPGAARFLRSFAAGGAGRFAAVDALRGTALAAMALYHLTWDLGHLRLTPENWALTPLGKAAAEGIAGSFLVLVGFGLVLAQGPGFRPRPFGLRLARIGGAAALISAATWFVFPQSWIFFGVLHCIALSSVLALPALQAPLALVAAAAVAVVALPGLLAAAGGGPDWLDAPALLVLGLGRTVPNTNDYVPLFPWFGWVLAGVLAGRVWVPRLAGSRLGRWRPGSRAARGLTWAGRHSLAVYLVHQPLLLLILSGVAAVTGPHPRAGEAGFRGAYAASCREAGGGEAICRDTARCLLGRLREEGLWRGDLTPEERGRAVALAQACFAGAAGAEGAAR</sequence>
<keyword evidence="2" id="KW-1133">Transmembrane helix</keyword>
<keyword evidence="5" id="KW-1185">Reference proteome</keyword>
<dbReference type="InterPro" id="IPR012429">
    <property type="entry name" value="HGSNAT_cat"/>
</dbReference>
<dbReference type="OrthoDB" id="9807591at2"/>
<evidence type="ECO:0000313" key="5">
    <source>
        <dbReference type="Proteomes" id="UP000286997"/>
    </source>
</evidence>
<feature type="transmembrane region" description="Helical" evidence="2">
    <location>
        <begin position="189"/>
        <end position="209"/>
    </location>
</feature>
<gene>
    <name evidence="4" type="ORF">EOE48_14825</name>
</gene>
<accession>A0A437P4K8</accession>
<evidence type="ECO:0000313" key="4">
    <source>
        <dbReference type="EMBL" id="RVU17176.1"/>
    </source>
</evidence>
<keyword evidence="2" id="KW-0472">Membrane</keyword>
<proteinExistence type="predicted"/>
<feature type="transmembrane region" description="Helical" evidence="2">
    <location>
        <begin position="165"/>
        <end position="182"/>
    </location>
</feature>
<feature type="domain" description="Heparan-alpha-glucosaminide N-acetyltransferase catalytic" evidence="3">
    <location>
        <begin position="67"/>
        <end position="294"/>
    </location>
</feature>
<reference evidence="4 5" key="1">
    <citation type="submission" date="2019-01" db="EMBL/GenBank/DDBJ databases">
        <authorList>
            <person name="Chen W.-M."/>
        </authorList>
    </citation>
    <scope>NUCLEOTIDE SEQUENCE [LARGE SCALE GENOMIC DNA]</scope>
    <source>
        <strain evidence="4 5">TER-1</strain>
    </source>
</reference>
<feature type="region of interest" description="Disordered" evidence="1">
    <location>
        <begin position="1"/>
        <end position="42"/>
    </location>
</feature>
<organism evidence="4 5">
    <name type="scientific">Methylobacterium oryzihabitans</name>
    <dbReference type="NCBI Taxonomy" id="2499852"/>
    <lineage>
        <taxon>Bacteria</taxon>
        <taxon>Pseudomonadati</taxon>
        <taxon>Pseudomonadota</taxon>
        <taxon>Alphaproteobacteria</taxon>
        <taxon>Hyphomicrobiales</taxon>
        <taxon>Methylobacteriaceae</taxon>
        <taxon>Methylobacterium</taxon>
    </lineage>
</organism>
<dbReference type="AlphaFoldDB" id="A0A437P4K8"/>